<protein>
    <recommendedName>
        <fullName evidence="2">NERD domain-containing protein</fullName>
    </recommendedName>
</protein>
<dbReference type="InterPro" id="IPR011528">
    <property type="entry name" value="NERD"/>
</dbReference>
<evidence type="ECO:0000259" key="2">
    <source>
        <dbReference type="PROSITE" id="PS50965"/>
    </source>
</evidence>
<keyword evidence="1" id="KW-0812">Transmembrane</keyword>
<sequence>MTVEIPAMRTRLAAQTVIEDLMDQRVVPSRSPIGRMLGRSPLHHDSLSWYHGAKGDMAVGAALAKLPPDWTVFHSLPVGQVRAEIGHLVVGPGGVFTITMRNPRGKNVWVFKRLVVMQGRRVPYLRDAEFEAERVTRVLRKRMPQHGAVQPVIALVDPREVVIREKPAAVKVIDAKHLNSWLLRLPPLLNPRELMEIMTLVDDPVTWGAQPQVDPGNVMARFAELDSDVRVSRRRRRTWISWGSAVLVVTIAVEIVVVVQVITALLADLGIG</sequence>
<name>A0A7W8ZTM0_9MICO</name>
<proteinExistence type="predicted"/>
<accession>A0A7W8ZTM0</accession>
<reference evidence="3 4" key="1">
    <citation type="submission" date="2020-08" db="EMBL/GenBank/DDBJ databases">
        <title>Sequencing the genomes of 1000 actinobacteria strains.</title>
        <authorList>
            <person name="Klenk H.-P."/>
        </authorList>
    </citation>
    <scope>NUCLEOTIDE SEQUENCE [LARGE SCALE GENOMIC DNA]</scope>
    <source>
        <strain evidence="3 4">DSM 21065</strain>
    </source>
</reference>
<keyword evidence="1" id="KW-0472">Membrane</keyword>
<feature type="domain" description="NERD" evidence="2">
    <location>
        <begin position="51"/>
        <end position="162"/>
    </location>
</feature>
<organism evidence="3 4">
    <name type="scientific">Cryobacterium roopkundense</name>
    <dbReference type="NCBI Taxonomy" id="1001240"/>
    <lineage>
        <taxon>Bacteria</taxon>
        <taxon>Bacillati</taxon>
        <taxon>Actinomycetota</taxon>
        <taxon>Actinomycetes</taxon>
        <taxon>Micrococcales</taxon>
        <taxon>Microbacteriaceae</taxon>
        <taxon>Cryobacterium</taxon>
    </lineage>
</organism>
<dbReference type="Proteomes" id="UP000561726">
    <property type="component" value="Unassembled WGS sequence"/>
</dbReference>
<feature type="transmembrane region" description="Helical" evidence="1">
    <location>
        <begin position="239"/>
        <end position="267"/>
    </location>
</feature>
<evidence type="ECO:0000313" key="4">
    <source>
        <dbReference type="Proteomes" id="UP000561726"/>
    </source>
</evidence>
<dbReference type="AlphaFoldDB" id="A0A7W8ZTM0"/>
<gene>
    <name evidence="3" type="ORF">BJ997_000388</name>
</gene>
<keyword evidence="1" id="KW-1133">Transmembrane helix</keyword>
<evidence type="ECO:0000256" key="1">
    <source>
        <dbReference type="SAM" id="Phobius"/>
    </source>
</evidence>
<dbReference type="RefSeq" id="WP_183323227.1">
    <property type="nucleotide sequence ID" value="NZ_JACHBQ010000001.1"/>
</dbReference>
<dbReference type="Pfam" id="PF08378">
    <property type="entry name" value="NERD"/>
    <property type="match status" value="1"/>
</dbReference>
<dbReference type="EMBL" id="JACHBQ010000001">
    <property type="protein sequence ID" value="MBB5639840.1"/>
    <property type="molecule type" value="Genomic_DNA"/>
</dbReference>
<dbReference type="PROSITE" id="PS50965">
    <property type="entry name" value="NERD"/>
    <property type="match status" value="1"/>
</dbReference>
<comment type="caution">
    <text evidence="3">The sequence shown here is derived from an EMBL/GenBank/DDBJ whole genome shotgun (WGS) entry which is preliminary data.</text>
</comment>
<evidence type="ECO:0000313" key="3">
    <source>
        <dbReference type="EMBL" id="MBB5639840.1"/>
    </source>
</evidence>